<reference evidence="1" key="2">
    <citation type="journal article" date="2015" name="Data Brief">
        <title>Shoot transcriptome of the giant reed, Arundo donax.</title>
        <authorList>
            <person name="Barrero R.A."/>
            <person name="Guerrero F.D."/>
            <person name="Moolhuijzen P."/>
            <person name="Goolsby J.A."/>
            <person name="Tidwell J."/>
            <person name="Bellgard S.E."/>
            <person name="Bellgard M.I."/>
        </authorList>
    </citation>
    <scope>NUCLEOTIDE SEQUENCE</scope>
    <source>
        <tissue evidence="1">Shoot tissue taken approximately 20 cm above the soil surface</tissue>
    </source>
</reference>
<proteinExistence type="predicted"/>
<reference evidence="1" key="1">
    <citation type="submission" date="2014-09" db="EMBL/GenBank/DDBJ databases">
        <authorList>
            <person name="Magalhaes I.L.F."/>
            <person name="Oliveira U."/>
            <person name="Santos F.R."/>
            <person name="Vidigal T.H.D.A."/>
            <person name="Brescovit A.D."/>
            <person name="Santos A.J."/>
        </authorList>
    </citation>
    <scope>NUCLEOTIDE SEQUENCE</scope>
    <source>
        <tissue evidence="1">Shoot tissue taken approximately 20 cm above the soil surface</tissue>
    </source>
</reference>
<name>A0A0A8YL24_ARUDO</name>
<organism evidence="1">
    <name type="scientific">Arundo donax</name>
    <name type="common">Giant reed</name>
    <name type="synonym">Donax arundinaceus</name>
    <dbReference type="NCBI Taxonomy" id="35708"/>
    <lineage>
        <taxon>Eukaryota</taxon>
        <taxon>Viridiplantae</taxon>
        <taxon>Streptophyta</taxon>
        <taxon>Embryophyta</taxon>
        <taxon>Tracheophyta</taxon>
        <taxon>Spermatophyta</taxon>
        <taxon>Magnoliopsida</taxon>
        <taxon>Liliopsida</taxon>
        <taxon>Poales</taxon>
        <taxon>Poaceae</taxon>
        <taxon>PACMAD clade</taxon>
        <taxon>Arundinoideae</taxon>
        <taxon>Arundineae</taxon>
        <taxon>Arundo</taxon>
    </lineage>
</organism>
<dbReference type="EMBL" id="GBRH01270714">
    <property type="protein sequence ID" value="JAD27181.1"/>
    <property type="molecule type" value="Transcribed_RNA"/>
</dbReference>
<accession>A0A0A8YL24</accession>
<evidence type="ECO:0000313" key="1">
    <source>
        <dbReference type="EMBL" id="JAD27181.1"/>
    </source>
</evidence>
<protein>
    <submittedName>
        <fullName evidence="1">Uncharacterized protein</fullName>
    </submittedName>
</protein>
<sequence length="17" mass="2087">MMVTYSRQPLCGWKLWS</sequence>
<dbReference type="AlphaFoldDB" id="A0A0A8YL24"/>